<dbReference type="EMBL" id="MHPU01000029">
    <property type="protein sequence ID" value="OGZ88167.1"/>
    <property type="molecule type" value="Genomic_DNA"/>
</dbReference>
<proteinExistence type="predicted"/>
<protein>
    <submittedName>
        <fullName evidence="2">Uncharacterized protein</fullName>
    </submittedName>
</protein>
<evidence type="ECO:0000313" key="3">
    <source>
        <dbReference type="Proteomes" id="UP000178935"/>
    </source>
</evidence>
<name>A0A1G2JLZ7_9BACT</name>
<dbReference type="AlphaFoldDB" id="A0A1G2JLZ7"/>
<gene>
    <name evidence="2" type="ORF">A2561_05180</name>
</gene>
<sequence length="204" mass="23700">MKQEKLSGETKELSPQEIRESVLSLKQELELTDEQVEKFVKILALWQSVEPPKGTRGKSGEEFFSKKWEDFLKGTEERLRELEEDNNSSEIILELKNGTFKYGTNNFYMDFDSDVMLNDDGILSLGKLGRGSKPVYLNCEHNGVWRDVCNERLKQVVHLLKVVDDRYHHGGEPASTNDSAQEEMKEIIYELYEKYNIPPWFLMG</sequence>
<organism evidence="2 3">
    <name type="scientific">Candidatus Staskawiczbacteria bacterium RIFOXYD1_FULL_32_13</name>
    <dbReference type="NCBI Taxonomy" id="1802234"/>
    <lineage>
        <taxon>Bacteria</taxon>
        <taxon>Candidatus Staskawicziibacteriota</taxon>
    </lineage>
</organism>
<evidence type="ECO:0000313" key="2">
    <source>
        <dbReference type="EMBL" id="OGZ88167.1"/>
    </source>
</evidence>
<dbReference type="Proteomes" id="UP000178935">
    <property type="component" value="Unassembled WGS sequence"/>
</dbReference>
<feature type="coiled-coil region" evidence="1">
    <location>
        <begin position="65"/>
        <end position="92"/>
    </location>
</feature>
<comment type="caution">
    <text evidence="2">The sequence shown here is derived from an EMBL/GenBank/DDBJ whole genome shotgun (WGS) entry which is preliminary data.</text>
</comment>
<accession>A0A1G2JLZ7</accession>
<reference evidence="2 3" key="1">
    <citation type="journal article" date="2016" name="Nat. Commun.">
        <title>Thousands of microbial genomes shed light on interconnected biogeochemical processes in an aquifer system.</title>
        <authorList>
            <person name="Anantharaman K."/>
            <person name="Brown C.T."/>
            <person name="Hug L.A."/>
            <person name="Sharon I."/>
            <person name="Castelle C.J."/>
            <person name="Probst A.J."/>
            <person name="Thomas B.C."/>
            <person name="Singh A."/>
            <person name="Wilkins M.J."/>
            <person name="Karaoz U."/>
            <person name="Brodie E.L."/>
            <person name="Williams K.H."/>
            <person name="Hubbard S.S."/>
            <person name="Banfield J.F."/>
        </authorList>
    </citation>
    <scope>NUCLEOTIDE SEQUENCE [LARGE SCALE GENOMIC DNA]</scope>
</reference>
<keyword evidence="1" id="KW-0175">Coiled coil</keyword>
<evidence type="ECO:0000256" key="1">
    <source>
        <dbReference type="SAM" id="Coils"/>
    </source>
</evidence>